<dbReference type="SUPFAM" id="SSF56281">
    <property type="entry name" value="Metallo-hydrolase/oxidoreductase"/>
    <property type="match status" value="1"/>
</dbReference>
<dbReference type="InterPro" id="IPR001279">
    <property type="entry name" value="Metallo-B-lactamas"/>
</dbReference>
<dbReference type="PANTHER" id="PTHR46018:SF2">
    <property type="entry name" value="ZINC PHOSPHODIESTERASE ELAC PROTEIN 1"/>
    <property type="match status" value="1"/>
</dbReference>
<dbReference type="CDD" id="cd16272">
    <property type="entry name" value="RNaseZ_MBL-fold"/>
    <property type="match status" value="1"/>
</dbReference>
<name>F2L1U7_THEU7</name>
<reference evidence="2 3" key="1">
    <citation type="journal article" date="2011" name="J. Bacteriol.">
        <title>Complete genome sequence of the thermoacidophilic crenarchaeon Thermoproteus uzoniensis 768-20.</title>
        <authorList>
            <person name="Mardanov A.V."/>
            <person name="Gumerov V.M."/>
            <person name="Beletsky A.V."/>
            <person name="Prokofeva M.I."/>
            <person name="Bonch-Osmolovskaya E.A."/>
            <person name="Ravin N.V."/>
            <person name="Skryabin K.G."/>
        </authorList>
    </citation>
    <scope>NUCLEOTIDE SEQUENCE [LARGE SCALE GENOMIC DNA]</scope>
    <source>
        <strain evidence="2 3">768-20</strain>
    </source>
</reference>
<evidence type="ECO:0000259" key="1">
    <source>
        <dbReference type="SMART" id="SM00849"/>
    </source>
</evidence>
<keyword evidence="3" id="KW-1185">Reference proteome</keyword>
<dbReference type="PANTHER" id="PTHR46018">
    <property type="entry name" value="ZINC PHOSPHODIESTERASE ELAC PROTEIN 1"/>
    <property type="match status" value="1"/>
</dbReference>
<sequence>MKVVVLGLGGWISSPWLGYPAIYVETDRRILLDAGEGTYAKLAQCGLPLPEVLILTHAHGDHILGAPTLLLMARQRGTRIKVVAAASVMSSLVKILEAVNMPHLRQYMEPVEVPPGGEAREGDTRIALAAARHSVEAVHVRVEHGGRCVAYSGDTAPSDELVELARGCDLLIHEVSGNPGQEEPAHAVGHSTTSDAVEIARRAGVKALLPVHYYLNTPLVPPGAYVYLPYPCASVEL</sequence>
<feature type="domain" description="Metallo-beta-lactamase" evidence="1">
    <location>
        <begin position="18"/>
        <end position="190"/>
    </location>
</feature>
<dbReference type="GO" id="GO:0042781">
    <property type="term" value="F:3'-tRNA processing endoribonuclease activity"/>
    <property type="evidence" value="ECO:0007669"/>
    <property type="project" value="TreeGrafter"/>
</dbReference>
<dbReference type="Pfam" id="PF12706">
    <property type="entry name" value="Lactamase_B_2"/>
    <property type="match status" value="1"/>
</dbReference>
<dbReference type="GeneID" id="10359737"/>
<accession>F2L1U7</accession>
<dbReference type="EMBL" id="CP002590">
    <property type="protein sequence ID" value="AEA11688.1"/>
    <property type="molecule type" value="Genomic_DNA"/>
</dbReference>
<proteinExistence type="predicted"/>
<protein>
    <submittedName>
        <fullName evidence="2">Beta-lactamase domain protein</fullName>
    </submittedName>
</protein>
<dbReference type="Gene3D" id="3.60.15.10">
    <property type="entry name" value="Ribonuclease Z/Hydroxyacylglutathione hydrolase-like"/>
    <property type="match status" value="1"/>
</dbReference>
<dbReference type="SMART" id="SM00849">
    <property type="entry name" value="Lactamase_B"/>
    <property type="match status" value="1"/>
</dbReference>
<reference key="2">
    <citation type="submission" date="2011-03" db="EMBL/GenBank/DDBJ databases">
        <title>Complete genome sequence of the thermoacidophilic crenarchaeon Thermoproteus uzoniensis 768-20.</title>
        <authorList>
            <person name="Mardanov A.V."/>
            <person name="Gumerov V.M."/>
            <person name="Beletsky A.V."/>
            <person name="Prokofeva M.I."/>
            <person name="Bonch-Osmolovskaya E.A."/>
            <person name="Ravin N.V."/>
            <person name="Skryabin K.G."/>
        </authorList>
    </citation>
    <scope>NUCLEOTIDE SEQUENCE</scope>
    <source>
        <strain>768-20</strain>
    </source>
</reference>
<dbReference type="OrthoDB" id="73420at2157"/>
<dbReference type="Proteomes" id="UP000008138">
    <property type="component" value="Chromosome"/>
</dbReference>
<dbReference type="KEGG" id="tuz:TUZN_0188"/>
<evidence type="ECO:0000313" key="3">
    <source>
        <dbReference type="Proteomes" id="UP000008138"/>
    </source>
</evidence>
<gene>
    <name evidence="2" type="ordered locus">TUZN_0188</name>
</gene>
<dbReference type="AlphaFoldDB" id="F2L1U7"/>
<dbReference type="STRING" id="999630.TUZN_0188"/>
<dbReference type="RefSeq" id="WP_013679024.1">
    <property type="nucleotide sequence ID" value="NC_015315.1"/>
</dbReference>
<dbReference type="eggNOG" id="arCOG00500">
    <property type="taxonomic scope" value="Archaea"/>
</dbReference>
<dbReference type="InterPro" id="IPR036866">
    <property type="entry name" value="RibonucZ/Hydroxyglut_hydro"/>
</dbReference>
<dbReference type="HOGENOM" id="CLU_031317_3_2_2"/>
<organism evidence="2 3">
    <name type="scientific">Thermoproteus uzoniensis (strain 768-20)</name>
    <dbReference type="NCBI Taxonomy" id="999630"/>
    <lineage>
        <taxon>Archaea</taxon>
        <taxon>Thermoproteota</taxon>
        <taxon>Thermoprotei</taxon>
        <taxon>Thermoproteales</taxon>
        <taxon>Thermoproteaceae</taxon>
        <taxon>Thermoproteus</taxon>
    </lineage>
</organism>
<evidence type="ECO:0000313" key="2">
    <source>
        <dbReference type="EMBL" id="AEA11688.1"/>
    </source>
</evidence>